<proteinExistence type="predicted"/>
<dbReference type="RefSeq" id="XP_007456752.1">
    <property type="nucleotide sequence ID" value="XM_007456690.1"/>
</dbReference>
<feature type="region of interest" description="Disordered" evidence="1">
    <location>
        <begin position="352"/>
        <end position="381"/>
    </location>
</feature>
<dbReference type="AlphaFoldDB" id="A0A340X9M0"/>
<dbReference type="KEGG" id="lve:103079684"/>
<dbReference type="STRING" id="118797.A0A340X9M0"/>
<keyword evidence="3" id="KW-1185">Reference proteome</keyword>
<feature type="region of interest" description="Disordered" evidence="1">
    <location>
        <begin position="259"/>
        <end position="286"/>
    </location>
</feature>
<organism evidence="3 4">
    <name type="scientific">Lipotes vexillifer</name>
    <name type="common">Yangtze river dolphin</name>
    <dbReference type="NCBI Taxonomy" id="118797"/>
    <lineage>
        <taxon>Eukaryota</taxon>
        <taxon>Metazoa</taxon>
        <taxon>Chordata</taxon>
        <taxon>Craniata</taxon>
        <taxon>Vertebrata</taxon>
        <taxon>Euteleostomi</taxon>
        <taxon>Mammalia</taxon>
        <taxon>Eutheria</taxon>
        <taxon>Laurasiatheria</taxon>
        <taxon>Artiodactyla</taxon>
        <taxon>Whippomorpha</taxon>
        <taxon>Cetacea</taxon>
        <taxon>Odontoceti</taxon>
        <taxon>Lipotidae</taxon>
        <taxon>Lipotes</taxon>
    </lineage>
</organism>
<feature type="compositionally biased region" description="Basic and acidic residues" evidence="1">
    <location>
        <begin position="259"/>
        <end position="269"/>
    </location>
</feature>
<keyword evidence="2" id="KW-0732">Signal</keyword>
<feature type="compositionally biased region" description="Polar residues" evidence="1">
    <location>
        <begin position="352"/>
        <end position="363"/>
    </location>
</feature>
<feature type="compositionally biased region" description="Gly residues" evidence="1">
    <location>
        <begin position="70"/>
        <end position="84"/>
    </location>
</feature>
<feature type="region of interest" description="Disordered" evidence="1">
    <location>
        <begin position="411"/>
        <end position="471"/>
    </location>
</feature>
<evidence type="ECO:0000313" key="4">
    <source>
        <dbReference type="RefSeq" id="XP_007456752.1"/>
    </source>
</evidence>
<sequence length="471" mass="51281">MANAGRLLLLWLLPTTLVTTRGKHLPRYHQVSYTSLSPVAARSGAKSPVQWPLRPGTGAAPGTRRSVEWQGGGPRGAGGRGSGCRGDSDQLVCIVVCQRRQRDLAVLGTNSVRRASQVCRVGEHTGLRRAQVGEPSLGSASGRPARGTQCWSGGCVTNSPSPQNFFQQRPSWQKPNGHTCLDHTECRSGCCITSSYGLQTYGTAKTIFLQCVPWREPKGDYCTDHSECRIQPNEVGPQSGVLVQCLPWIGLRPRFLKQSPDEASEKDTGHGGGRSSVRRPPRMQDLKTPRRIWAGGVEQREVEHGDRRVTASGWETTLWCPSSDAGTHDFSLTVKVCLSPEVESQSFLSTPTWPISTQSSSGCHDSESTGVPRVSETTRPLRRQPCPEARIVGPEDSVALTIQLPEGQLLLPRGLRLPTEGSSEEGPRDPPRVQGRAEREKGVCKGAGDRRSEGHFPQGLTGVTRWWGPRL</sequence>
<protein>
    <submittedName>
        <fullName evidence="4">Uncharacterized protein LOC103079684</fullName>
    </submittedName>
</protein>
<feature type="compositionally biased region" description="Low complexity" evidence="1">
    <location>
        <begin position="411"/>
        <end position="421"/>
    </location>
</feature>
<reference evidence="4" key="1">
    <citation type="submission" date="2025-08" db="UniProtKB">
        <authorList>
            <consortium name="RefSeq"/>
        </authorList>
    </citation>
    <scope>IDENTIFICATION</scope>
</reference>
<evidence type="ECO:0000256" key="2">
    <source>
        <dbReference type="SAM" id="SignalP"/>
    </source>
</evidence>
<dbReference type="Proteomes" id="UP000265300">
    <property type="component" value="Unplaced"/>
</dbReference>
<dbReference type="OrthoDB" id="9837822at2759"/>
<accession>A0A340X9M0</accession>
<feature type="region of interest" description="Disordered" evidence="1">
    <location>
        <begin position="45"/>
        <end position="85"/>
    </location>
</feature>
<feature type="compositionally biased region" description="Basic and acidic residues" evidence="1">
    <location>
        <begin position="425"/>
        <end position="454"/>
    </location>
</feature>
<gene>
    <name evidence="4" type="primary">LOC103079684</name>
</gene>
<evidence type="ECO:0000256" key="1">
    <source>
        <dbReference type="SAM" id="MobiDB-lite"/>
    </source>
</evidence>
<name>A0A340X9M0_LIPVE</name>
<feature type="signal peptide" evidence="2">
    <location>
        <begin position="1"/>
        <end position="22"/>
    </location>
</feature>
<dbReference type="InParanoid" id="A0A340X9M0"/>
<dbReference type="GeneID" id="103079684"/>
<dbReference type="Pfam" id="PF15083">
    <property type="entry name" value="Colipase-like"/>
    <property type="match status" value="1"/>
</dbReference>
<feature type="chain" id="PRO_5016346511" evidence="2">
    <location>
        <begin position="23"/>
        <end position="471"/>
    </location>
</feature>
<evidence type="ECO:0000313" key="3">
    <source>
        <dbReference type="Proteomes" id="UP000265300"/>
    </source>
</evidence>